<evidence type="ECO:0000313" key="2">
    <source>
        <dbReference type="Proteomes" id="UP000426265"/>
    </source>
</evidence>
<dbReference type="EMBL" id="CACRSJ010000105">
    <property type="protein sequence ID" value="VYS52767.1"/>
    <property type="molecule type" value="Genomic_DNA"/>
</dbReference>
<organism evidence="1 2">
    <name type="scientific">Arabidopsis thaliana</name>
    <name type="common">Mouse-ear cress</name>
    <dbReference type="NCBI Taxonomy" id="3702"/>
    <lineage>
        <taxon>Eukaryota</taxon>
        <taxon>Viridiplantae</taxon>
        <taxon>Streptophyta</taxon>
        <taxon>Embryophyta</taxon>
        <taxon>Tracheophyta</taxon>
        <taxon>Spermatophyta</taxon>
        <taxon>Magnoliopsida</taxon>
        <taxon>eudicotyledons</taxon>
        <taxon>Gunneridae</taxon>
        <taxon>Pentapetalae</taxon>
        <taxon>rosids</taxon>
        <taxon>malvids</taxon>
        <taxon>Brassicales</taxon>
        <taxon>Brassicaceae</taxon>
        <taxon>Camelineae</taxon>
        <taxon>Arabidopsis</taxon>
    </lineage>
</organism>
<reference evidence="1 2" key="1">
    <citation type="submission" date="2019-11" db="EMBL/GenBank/DDBJ databases">
        <authorList>
            <person name="Jiao W.-B."/>
            <person name="Schneeberger K."/>
        </authorList>
    </citation>
    <scope>NUCLEOTIDE SEQUENCE [LARGE SCALE GENOMIC DNA]</scope>
    <source>
        <strain evidence="2">cv. An-1</strain>
    </source>
</reference>
<accession>A0A654ETZ9</accession>
<proteinExistence type="predicted"/>
<dbReference type="Proteomes" id="UP000426265">
    <property type="component" value="Unassembled WGS sequence"/>
</dbReference>
<gene>
    <name evidence="1" type="ORF">AN1_LOCUS8228</name>
</gene>
<sequence length="67" mass="7685">MTRVDKRLMMEETAMKMYKELTNWRKSTKTLIRWAANSGVFGSVVGNKLDSRIKFVISGLMAMALNK</sequence>
<dbReference type="AlphaFoldDB" id="A0A654ETZ9"/>
<evidence type="ECO:0000313" key="1">
    <source>
        <dbReference type="EMBL" id="VYS52767.1"/>
    </source>
</evidence>
<protein>
    <submittedName>
        <fullName evidence="1">Uncharacterized protein</fullName>
    </submittedName>
</protein>
<name>A0A654ETZ9_ARATH</name>